<evidence type="ECO:0000259" key="2">
    <source>
        <dbReference type="Pfam" id="PF25597"/>
    </source>
</evidence>
<feature type="region of interest" description="Disordered" evidence="1">
    <location>
        <begin position="324"/>
        <end position="395"/>
    </location>
</feature>
<organism evidence="3">
    <name type="scientific">Tanacetum cinerariifolium</name>
    <name type="common">Dalmatian daisy</name>
    <name type="synonym">Chrysanthemum cinerariifolium</name>
    <dbReference type="NCBI Taxonomy" id="118510"/>
    <lineage>
        <taxon>Eukaryota</taxon>
        <taxon>Viridiplantae</taxon>
        <taxon>Streptophyta</taxon>
        <taxon>Embryophyta</taxon>
        <taxon>Tracheophyta</taxon>
        <taxon>Spermatophyta</taxon>
        <taxon>Magnoliopsida</taxon>
        <taxon>eudicotyledons</taxon>
        <taxon>Gunneridae</taxon>
        <taxon>Pentapetalae</taxon>
        <taxon>asterids</taxon>
        <taxon>campanulids</taxon>
        <taxon>Asterales</taxon>
        <taxon>Asteraceae</taxon>
        <taxon>Asteroideae</taxon>
        <taxon>Anthemideae</taxon>
        <taxon>Anthemidinae</taxon>
        <taxon>Tanacetum</taxon>
    </lineage>
</organism>
<feature type="domain" description="Retroviral polymerase SH3-like" evidence="2">
    <location>
        <begin position="263"/>
        <end position="317"/>
    </location>
</feature>
<dbReference type="PANTHER" id="PTHR42648:SF32">
    <property type="entry name" value="RIBONUCLEASE H-LIKE DOMAIN, GAG-PRE-INTEGRASE DOMAIN PROTEIN-RELATED"/>
    <property type="match status" value="1"/>
</dbReference>
<dbReference type="AlphaFoldDB" id="A0A699H5C9"/>
<dbReference type="GO" id="GO:0003676">
    <property type="term" value="F:nucleic acid binding"/>
    <property type="evidence" value="ECO:0007669"/>
    <property type="project" value="InterPro"/>
</dbReference>
<sequence>PRIPDGQEIQTTIPKNAAFRTDDLDAYDSDCDDIAYAKAVLMANFSSYDSDILFEVPQNNSYQNNDMLNQSVQETQHFEESLIDYVPDNEITNSGFSKHVTENRSQLINFVQKFLDKSKKNSHKPKGEDSIQEMLYLLNMDLCGPMRIQSINGWKYIVVIVDCYSRFTWVKFIRLKDEVPEFRIKFLKMIQNDVVESHNQTLVEAARTMIIFSKAPLFLWVEAVAIACYTRKRSLIHKCHNKTLYELLHMKPELSYLHVFGALCYPTNDSEYLGKLKPKVDNGIFVGYAPAKKAFRIYIKKTRLILETIYVTFDELTAMASEQFSSGPRPQHLTPRTLCSGLVPNPPSSTPIPTDLTGLPVSTSINQDVPSSNNPSTQEQEQSSIISQGVEGSPKTPHFHDDALYETFYEDSTSQGSSSNVQPSHTTLKLLGTIDTGLWYSEDSCITLTAYADAEHVGCQDTRRGTSGSAQFLGDKLVTWSSKKQKSTAISGTEAEYIALFGRCAQILWMRSQLTEYGLKFNKIPLYCDNKSEISLCCNNIQHLRSKHIDVRYHFIKKQGENEVVELYFVRTEY</sequence>
<accession>A0A699H5C9</accession>
<dbReference type="CDD" id="cd09272">
    <property type="entry name" value="RNase_HI_RT_Ty1"/>
    <property type="match status" value="1"/>
</dbReference>
<dbReference type="PANTHER" id="PTHR42648">
    <property type="entry name" value="TRANSPOSASE, PUTATIVE-RELATED"/>
    <property type="match status" value="1"/>
</dbReference>
<feature type="non-terminal residue" evidence="3">
    <location>
        <position position="1"/>
    </location>
</feature>
<dbReference type="Pfam" id="PF25597">
    <property type="entry name" value="SH3_retrovirus"/>
    <property type="match status" value="1"/>
</dbReference>
<dbReference type="Gene3D" id="3.30.420.10">
    <property type="entry name" value="Ribonuclease H-like superfamily/Ribonuclease H"/>
    <property type="match status" value="1"/>
</dbReference>
<protein>
    <recommendedName>
        <fullName evidence="2">Retroviral polymerase SH3-like domain-containing protein</fullName>
    </recommendedName>
</protein>
<gene>
    <name evidence="3" type="ORF">Tci_327630</name>
</gene>
<dbReference type="InterPro" id="IPR012337">
    <property type="entry name" value="RNaseH-like_sf"/>
</dbReference>
<comment type="caution">
    <text evidence="3">The sequence shown here is derived from an EMBL/GenBank/DDBJ whole genome shotgun (WGS) entry which is preliminary data.</text>
</comment>
<dbReference type="EMBL" id="BKCJ010115414">
    <property type="protein sequence ID" value="GEX55655.1"/>
    <property type="molecule type" value="Genomic_DNA"/>
</dbReference>
<name>A0A699H5C9_TANCI</name>
<proteinExistence type="predicted"/>
<dbReference type="InterPro" id="IPR057670">
    <property type="entry name" value="SH3_retrovirus"/>
</dbReference>
<evidence type="ECO:0000313" key="3">
    <source>
        <dbReference type="EMBL" id="GEX55655.1"/>
    </source>
</evidence>
<dbReference type="InterPro" id="IPR036397">
    <property type="entry name" value="RNaseH_sf"/>
</dbReference>
<feature type="compositionally biased region" description="Low complexity" evidence="1">
    <location>
        <begin position="376"/>
        <end position="388"/>
    </location>
</feature>
<feature type="compositionally biased region" description="Polar residues" evidence="1">
    <location>
        <begin position="360"/>
        <end position="375"/>
    </location>
</feature>
<dbReference type="SUPFAM" id="SSF53098">
    <property type="entry name" value="Ribonuclease H-like"/>
    <property type="match status" value="1"/>
</dbReference>
<dbReference type="InterPro" id="IPR039537">
    <property type="entry name" value="Retrotran_Ty1/copia-like"/>
</dbReference>
<reference evidence="3" key="1">
    <citation type="journal article" date="2019" name="Sci. Rep.">
        <title>Draft genome of Tanacetum cinerariifolium, the natural source of mosquito coil.</title>
        <authorList>
            <person name="Yamashiro T."/>
            <person name="Shiraishi A."/>
            <person name="Satake H."/>
            <person name="Nakayama K."/>
        </authorList>
    </citation>
    <scope>NUCLEOTIDE SEQUENCE</scope>
</reference>
<evidence type="ECO:0000256" key="1">
    <source>
        <dbReference type="SAM" id="MobiDB-lite"/>
    </source>
</evidence>